<dbReference type="Proteomes" id="UP001221142">
    <property type="component" value="Unassembled WGS sequence"/>
</dbReference>
<gene>
    <name evidence="2" type="ORF">FB45DRAFT_1112009</name>
</gene>
<feature type="region of interest" description="Disordered" evidence="1">
    <location>
        <begin position="1"/>
        <end position="21"/>
    </location>
</feature>
<name>A0AAD7B8P2_9AGAR</name>
<organism evidence="2 3">
    <name type="scientific">Roridomyces roridus</name>
    <dbReference type="NCBI Taxonomy" id="1738132"/>
    <lineage>
        <taxon>Eukaryota</taxon>
        <taxon>Fungi</taxon>
        <taxon>Dikarya</taxon>
        <taxon>Basidiomycota</taxon>
        <taxon>Agaricomycotina</taxon>
        <taxon>Agaricomycetes</taxon>
        <taxon>Agaricomycetidae</taxon>
        <taxon>Agaricales</taxon>
        <taxon>Marasmiineae</taxon>
        <taxon>Mycenaceae</taxon>
        <taxon>Roridomyces</taxon>
    </lineage>
</organism>
<evidence type="ECO:0000256" key="1">
    <source>
        <dbReference type="SAM" id="MobiDB-lite"/>
    </source>
</evidence>
<evidence type="ECO:0008006" key="4">
    <source>
        <dbReference type="Google" id="ProtNLM"/>
    </source>
</evidence>
<sequence length="437" mass="47545">MDDDGGNEVGDGKRDGKHSKRTASVEFGLSTVPATAPLLLAGHLEVFVAGAVCFGRKSAVTALKNCSSIGFKVGIGIGGRGLHLRPPAASWINPLRIRSSRKKTASAKVKTGPEFLQNSRPIQVPDSDAPAEITSEIFIHSLPSDYDLTPLVTVGPHSPSFLLQICRQWRDIALGVPALWSSFRLDFHDSRHSLREQRLERLGIWLKRSRNCPLSIPLWDEGPDQDAASIPTSNLFVEAIMRHASRLQHVDIEVGPSENYILPDTTPSETAVGMLTLAPNLRKLVLSMKCNPFTISLPWSQLTTLTAELYIPEAIYVLGQTTALETCTLTIYGCADPAPAHPVVSLLRLHSLGLYWGSDGEPDGSLVALVSALTLPALDSLIVPEFFLGSDPIAALSRLRPQGYPLAMGIQKARLSFDLYRESFPDAVLSVEFLEED</sequence>
<dbReference type="EMBL" id="JARKIF010000028">
    <property type="protein sequence ID" value="KAJ7613483.1"/>
    <property type="molecule type" value="Genomic_DNA"/>
</dbReference>
<comment type="caution">
    <text evidence="2">The sequence shown here is derived from an EMBL/GenBank/DDBJ whole genome shotgun (WGS) entry which is preliminary data.</text>
</comment>
<dbReference type="AlphaFoldDB" id="A0AAD7B8P2"/>
<proteinExistence type="predicted"/>
<evidence type="ECO:0000313" key="2">
    <source>
        <dbReference type="EMBL" id="KAJ7613483.1"/>
    </source>
</evidence>
<reference evidence="2" key="1">
    <citation type="submission" date="2023-03" db="EMBL/GenBank/DDBJ databases">
        <title>Massive genome expansion in bonnet fungi (Mycena s.s.) driven by repeated elements and novel gene families across ecological guilds.</title>
        <authorList>
            <consortium name="Lawrence Berkeley National Laboratory"/>
            <person name="Harder C.B."/>
            <person name="Miyauchi S."/>
            <person name="Viragh M."/>
            <person name="Kuo A."/>
            <person name="Thoen E."/>
            <person name="Andreopoulos B."/>
            <person name="Lu D."/>
            <person name="Skrede I."/>
            <person name="Drula E."/>
            <person name="Henrissat B."/>
            <person name="Morin E."/>
            <person name="Kohler A."/>
            <person name="Barry K."/>
            <person name="LaButti K."/>
            <person name="Morin E."/>
            <person name="Salamov A."/>
            <person name="Lipzen A."/>
            <person name="Mereny Z."/>
            <person name="Hegedus B."/>
            <person name="Baldrian P."/>
            <person name="Stursova M."/>
            <person name="Weitz H."/>
            <person name="Taylor A."/>
            <person name="Grigoriev I.V."/>
            <person name="Nagy L.G."/>
            <person name="Martin F."/>
            <person name="Kauserud H."/>
        </authorList>
    </citation>
    <scope>NUCLEOTIDE SEQUENCE</scope>
    <source>
        <strain evidence="2">9284</strain>
    </source>
</reference>
<keyword evidence="3" id="KW-1185">Reference proteome</keyword>
<evidence type="ECO:0000313" key="3">
    <source>
        <dbReference type="Proteomes" id="UP001221142"/>
    </source>
</evidence>
<protein>
    <recommendedName>
        <fullName evidence="4">F-box domain-containing protein</fullName>
    </recommendedName>
</protein>
<accession>A0AAD7B8P2</accession>